<proteinExistence type="inferred from homology"/>
<comment type="subcellular location">
    <subcellularLocation>
        <location evidence="5">Cell membrane</location>
        <topology evidence="5">Multi-pass membrane protein</topology>
    </subcellularLocation>
    <subcellularLocation>
        <location evidence="1">Membrane</location>
        <topology evidence="1">Multi-pass membrane protein</topology>
    </subcellularLocation>
</comment>
<keyword evidence="7" id="KW-1185">Reference proteome</keyword>
<dbReference type="EMBL" id="LANA01000001">
    <property type="protein sequence ID" value="NMN67077.1"/>
    <property type="molecule type" value="Genomic_DNA"/>
</dbReference>
<evidence type="ECO:0000256" key="3">
    <source>
        <dbReference type="ARBA" id="ARBA00022989"/>
    </source>
</evidence>
<feature type="transmembrane region" description="Helical" evidence="5">
    <location>
        <begin position="101"/>
        <end position="119"/>
    </location>
</feature>
<dbReference type="Pfam" id="PF01925">
    <property type="entry name" value="TauE"/>
    <property type="match status" value="1"/>
</dbReference>
<feature type="transmembrane region" description="Helical" evidence="5">
    <location>
        <begin position="169"/>
        <end position="190"/>
    </location>
</feature>
<feature type="transmembrane region" description="Helical" evidence="5">
    <location>
        <begin position="131"/>
        <end position="157"/>
    </location>
</feature>
<accession>A0ABX1SZ10</accession>
<evidence type="ECO:0000313" key="6">
    <source>
        <dbReference type="EMBL" id="NMN67077.1"/>
    </source>
</evidence>
<comment type="caution">
    <text evidence="6">The sequence shown here is derived from an EMBL/GenBank/DDBJ whole genome shotgun (WGS) entry which is preliminary data.</text>
</comment>
<gene>
    <name evidence="6" type="ORF">VP91_00002100</name>
</gene>
<dbReference type="InterPro" id="IPR002781">
    <property type="entry name" value="TM_pro_TauE-like"/>
</dbReference>
<keyword evidence="2 5" id="KW-0812">Transmembrane</keyword>
<evidence type="ECO:0000256" key="5">
    <source>
        <dbReference type="RuleBase" id="RU363041"/>
    </source>
</evidence>
<evidence type="ECO:0000256" key="4">
    <source>
        <dbReference type="ARBA" id="ARBA00023136"/>
    </source>
</evidence>
<organism evidence="6 7">
    <name type="scientific">Pelagibacter ubique</name>
    <dbReference type="NCBI Taxonomy" id="198252"/>
    <lineage>
        <taxon>Bacteria</taxon>
        <taxon>Pseudomonadati</taxon>
        <taxon>Pseudomonadota</taxon>
        <taxon>Alphaproteobacteria</taxon>
        <taxon>Candidatus Pelagibacterales</taxon>
        <taxon>Candidatus Pelagibacteraceae</taxon>
        <taxon>Candidatus Pelagibacter</taxon>
    </lineage>
</organism>
<protein>
    <recommendedName>
        <fullName evidence="5">Probable membrane transporter protein</fullName>
    </recommendedName>
</protein>
<reference evidence="6 7" key="1">
    <citation type="submission" date="2019-07" db="EMBL/GenBank/DDBJ databases">
        <title>SAR11 Genome Evolution.</title>
        <authorList>
            <person name="Giovannoni S."/>
        </authorList>
    </citation>
    <scope>NUCLEOTIDE SEQUENCE [LARGE SCALE GENOMIC DNA]</scope>
    <source>
        <strain evidence="6 7">HTCC9565</strain>
    </source>
</reference>
<keyword evidence="3 5" id="KW-1133">Transmembrane helix</keyword>
<comment type="similarity">
    <text evidence="5">Belongs to the 4-toluene sulfonate uptake permease (TSUP) (TC 2.A.102) family.</text>
</comment>
<feature type="transmembrane region" description="Helical" evidence="5">
    <location>
        <begin position="32"/>
        <end position="57"/>
    </location>
</feature>
<sequence>MLDNYFVLSYLCLIIALQSSAGVGILVLGTPFLLLIGYNIVDIFFLLLPLSILTSFINMIIMKLTIKKIEPVSLKELFKFFIACVPSIIVGLFILKFFQEYINFKFLVSIIIICSILLVMLKDKISYKINFFRISILSIVGVIHGLTNSGGTLMSLILSTDKQKIHARYSITIFYLLLALIQYGLINFIFKGSIFFSDYVNLITVLFIGIILGNLFINFLSENKYKLLINFLAILSSIFLLLF</sequence>
<dbReference type="RefSeq" id="WP_169035593.1">
    <property type="nucleotide sequence ID" value="NZ_LANA01000001.1"/>
</dbReference>
<evidence type="ECO:0000313" key="7">
    <source>
        <dbReference type="Proteomes" id="UP001166004"/>
    </source>
</evidence>
<name>A0ABX1SZ10_PELUQ</name>
<evidence type="ECO:0000256" key="2">
    <source>
        <dbReference type="ARBA" id="ARBA00022692"/>
    </source>
</evidence>
<evidence type="ECO:0000256" key="1">
    <source>
        <dbReference type="ARBA" id="ARBA00004141"/>
    </source>
</evidence>
<feature type="transmembrane region" description="Helical" evidence="5">
    <location>
        <begin position="77"/>
        <end position="95"/>
    </location>
</feature>
<feature type="transmembrane region" description="Helical" evidence="5">
    <location>
        <begin position="199"/>
        <end position="219"/>
    </location>
</feature>
<feature type="transmembrane region" description="Helical" evidence="5">
    <location>
        <begin position="225"/>
        <end position="242"/>
    </location>
</feature>
<dbReference type="Proteomes" id="UP001166004">
    <property type="component" value="Unassembled WGS sequence"/>
</dbReference>
<keyword evidence="5" id="KW-1003">Cell membrane</keyword>
<keyword evidence="4 5" id="KW-0472">Membrane</keyword>